<feature type="compositionally biased region" description="Basic and acidic residues" evidence="3">
    <location>
        <begin position="631"/>
        <end position="640"/>
    </location>
</feature>
<feature type="region of interest" description="Disordered" evidence="3">
    <location>
        <begin position="587"/>
        <end position="746"/>
    </location>
</feature>
<feature type="region of interest" description="Disordered" evidence="3">
    <location>
        <begin position="533"/>
        <end position="557"/>
    </location>
</feature>
<dbReference type="Proteomes" id="UP000465112">
    <property type="component" value="Unassembled WGS sequence"/>
</dbReference>
<proteinExistence type="inferred from homology"/>
<gene>
    <name evidence="4" type="ORF">PFLUV_G00217490</name>
</gene>
<keyword evidence="5" id="KW-1185">Reference proteome</keyword>
<evidence type="ECO:0000313" key="5">
    <source>
        <dbReference type="Proteomes" id="UP000465112"/>
    </source>
</evidence>
<accession>A0A6A5EM89</accession>
<evidence type="ECO:0000256" key="3">
    <source>
        <dbReference type="SAM" id="MobiDB-lite"/>
    </source>
</evidence>
<dbReference type="PANTHER" id="PTHR16127">
    <property type="entry name" value="TAXILIN"/>
    <property type="match status" value="1"/>
</dbReference>
<feature type="compositionally biased region" description="Acidic residues" evidence="3">
    <location>
        <begin position="540"/>
        <end position="554"/>
    </location>
</feature>
<evidence type="ECO:0008006" key="6">
    <source>
        <dbReference type="Google" id="ProtNLM"/>
    </source>
</evidence>
<dbReference type="GO" id="GO:0019905">
    <property type="term" value="F:syntaxin binding"/>
    <property type="evidence" value="ECO:0007669"/>
    <property type="project" value="InterPro"/>
</dbReference>
<dbReference type="Pfam" id="PF09728">
    <property type="entry name" value="Taxilin"/>
    <property type="match status" value="1"/>
</dbReference>
<feature type="compositionally biased region" description="Basic and acidic residues" evidence="3">
    <location>
        <begin position="689"/>
        <end position="706"/>
    </location>
</feature>
<organism evidence="4 5">
    <name type="scientific">Perca fluviatilis</name>
    <name type="common">European perch</name>
    <dbReference type="NCBI Taxonomy" id="8168"/>
    <lineage>
        <taxon>Eukaryota</taxon>
        <taxon>Metazoa</taxon>
        <taxon>Chordata</taxon>
        <taxon>Craniata</taxon>
        <taxon>Vertebrata</taxon>
        <taxon>Euteleostomi</taxon>
        <taxon>Actinopterygii</taxon>
        <taxon>Neopterygii</taxon>
        <taxon>Teleostei</taxon>
        <taxon>Neoteleostei</taxon>
        <taxon>Acanthomorphata</taxon>
        <taxon>Eupercaria</taxon>
        <taxon>Perciformes</taxon>
        <taxon>Percoidei</taxon>
        <taxon>Percidae</taxon>
        <taxon>Percinae</taxon>
        <taxon>Perca</taxon>
    </lineage>
</organism>
<dbReference type="PANTHER" id="PTHR16127:SF10">
    <property type="entry name" value="BETA-TAXILIN"/>
    <property type="match status" value="1"/>
</dbReference>
<feature type="compositionally biased region" description="Polar residues" evidence="3">
    <location>
        <begin position="707"/>
        <end position="727"/>
    </location>
</feature>
<feature type="coiled-coil region" evidence="2">
    <location>
        <begin position="438"/>
        <end position="465"/>
    </location>
</feature>
<keyword evidence="2" id="KW-0175">Coiled coil</keyword>
<feature type="compositionally biased region" description="Basic residues" evidence="3">
    <location>
        <begin position="732"/>
        <end position="746"/>
    </location>
</feature>
<reference evidence="4 5" key="1">
    <citation type="submission" date="2019-06" db="EMBL/GenBank/DDBJ databases">
        <title>A chromosome-scale genome assembly of the European perch, Perca fluviatilis.</title>
        <authorList>
            <person name="Roques C."/>
            <person name="Zahm M."/>
            <person name="Cabau C."/>
            <person name="Klopp C."/>
            <person name="Bouchez O."/>
            <person name="Donnadieu C."/>
            <person name="Kuhl H."/>
            <person name="Gislard M."/>
            <person name="Guendouz S."/>
            <person name="Journot L."/>
            <person name="Haffray P."/>
            <person name="Bestin A."/>
            <person name="Morvezen R."/>
            <person name="Feron R."/>
            <person name="Wen M."/>
            <person name="Jouanno E."/>
            <person name="Herpin A."/>
            <person name="Schartl M."/>
            <person name="Postlethwait J."/>
            <person name="Schaerlinger B."/>
            <person name="Chardard D."/>
            <person name="Lecocq T."/>
            <person name="Poncet C."/>
            <person name="Jaffrelo L."/>
            <person name="Lampietro C."/>
            <person name="Guiguen Y."/>
        </authorList>
    </citation>
    <scope>NUCLEOTIDE SEQUENCE [LARGE SCALE GENOMIC DNA]</scope>
    <source>
        <tissue evidence="4">Blood</tissue>
    </source>
</reference>
<comment type="caution">
    <text evidence="4">The sequence shown here is derived from an EMBL/GenBank/DDBJ whole genome shotgun (WGS) entry which is preliminary data.</text>
</comment>
<evidence type="ECO:0000256" key="2">
    <source>
        <dbReference type="SAM" id="Coils"/>
    </source>
</evidence>
<evidence type="ECO:0000256" key="1">
    <source>
        <dbReference type="ARBA" id="ARBA00009550"/>
    </source>
</evidence>
<dbReference type="EMBL" id="VHII01000018">
    <property type="protein sequence ID" value="KAF1377014.1"/>
    <property type="molecule type" value="Genomic_DNA"/>
</dbReference>
<feature type="coiled-coil region" evidence="2">
    <location>
        <begin position="234"/>
        <end position="314"/>
    </location>
</feature>
<comment type="similarity">
    <text evidence="1">Belongs to the taxilin family.</text>
</comment>
<dbReference type="InterPro" id="IPR026183">
    <property type="entry name" value="Taxilin_fam"/>
</dbReference>
<name>A0A6A5EM89_PERFL</name>
<dbReference type="AlphaFoldDB" id="A0A6A5EM89"/>
<sequence length="746" mass="84342">MKQDPPSPVLSLPLCVSPSPPLLHSADPEPPRMETSVKAAEVLAAAQPDVNAKNANGEVTAPITACSSSEHSDPMEEFKRRLQDIISTHGSAAGLLDTQSLMEAEVEKMKKEPKDDIPVAIETEVCRILKSLNKLSSQEQKLEDVVRKYAEVAALRRGDEKKLCVLQQRLSVLLDERQQLQEESRSSITARCKLETLCKELQGHYTVLREETLQRSREDEEKRTEMTNHFQRTLTEIQAQIEQHSSRNDKLCHENSSLTDKLENLMSQCEMREESLEKINKHRELQQKLTEAKLKQANALLTEAEEKHKREKEYLLREAIDKTKKCFAMKEQELSMKKKAAEWKLQTQTLREQGTMMQAQLKLYGEKFDEFQATLAKSNEIYVRFKKEMDKMSEKMKKMDKESNLWKTRFENCNKALTDMMEERTMKMKEYDVFVLKIQKLERLCNALQSERAILYEKIKEIRQTNSNIPSKVFGSSKVDEIPTPEDPDKSAILTPVELQELQELQKEDPVLTEGMSRLKEEQAKLQEIAAALLAKPSDNDEEDNDDEDTEEDLMSSAFAQFKTKAQVKEEAVSVPQQVADVKAEAAESVLPQPDKVEEVSKPAMSTPVENTADVIPTETKPEAVKVQTQVEEKEVKPDKAIQQQPAEPVPTSEPEKVKIDPPTNPKPEPAEAEILVKADEVNPVVPVEDEKVQAEPVKVPKEAPTKSDSAPPSNDTPKATASSNAESSKKQTPKKKKKKNGKNAS</sequence>
<protein>
    <recommendedName>
        <fullName evidence="6">Beta-taxilin</fullName>
    </recommendedName>
</protein>
<feature type="region of interest" description="Disordered" evidence="3">
    <location>
        <begin position="1"/>
        <end position="36"/>
    </location>
</feature>
<evidence type="ECO:0000313" key="4">
    <source>
        <dbReference type="EMBL" id="KAF1377014.1"/>
    </source>
</evidence>
<feature type="compositionally biased region" description="Low complexity" evidence="3">
    <location>
        <begin position="9"/>
        <end position="25"/>
    </location>
</feature>